<dbReference type="AlphaFoldDB" id="A0A9X2KV33"/>
<keyword evidence="2" id="KW-1133">Transmembrane helix</keyword>
<evidence type="ECO:0000313" key="4">
    <source>
        <dbReference type="Proteomes" id="UP001139319"/>
    </source>
</evidence>
<reference evidence="3" key="2">
    <citation type="submission" date="2023-01" db="EMBL/GenBank/DDBJ databases">
        <title>Gilvimarinus xylanilyticus HB14 isolated from Caulerpa lentillifera aquaculture base in Hainan, China.</title>
        <authorList>
            <person name="Zhang Y.-J."/>
        </authorList>
    </citation>
    <scope>NUCLEOTIDE SEQUENCE</scope>
    <source>
        <strain evidence="3">HB14</strain>
    </source>
</reference>
<evidence type="ECO:0000313" key="3">
    <source>
        <dbReference type="EMBL" id="MCP8901004.1"/>
    </source>
</evidence>
<sequence>MFRFLAKSAVATVIWKRYNRVIISTLTLLISYFLIAALHSDYTDYARSTGVTGFLWLSYFAKWGGYVLVTSLYYWYLKYALRPKPKKRDDAFAQTRSQPNKKRAQPQQPSEPSADPFADIRRKDRLKNRADFAMQDHRSQPKD</sequence>
<reference evidence="3" key="1">
    <citation type="submission" date="2022-05" db="EMBL/GenBank/DDBJ databases">
        <authorList>
            <person name="Sun H.-N."/>
        </authorList>
    </citation>
    <scope>NUCLEOTIDE SEQUENCE</scope>
    <source>
        <strain evidence="3">HB14</strain>
    </source>
</reference>
<feature type="region of interest" description="Disordered" evidence="1">
    <location>
        <begin position="86"/>
        <end position="122"/>
    </location>
</feature>
<feature type="transmembrane region" description="Helical" evidence="2">
    <location>
        <begin position="59"/>
        <end position="77"/>
    </location>
</feature>
<evidence type="ECO:0000256" key="2">
    <source>
        <dbReference type="SAM" id="Phobius"/>
    </source>
</evidence>
<keyword evidence="4" id="KW-1185">Reference proteome</keyword>
<proteinExistence type="predicted"/>
<dbReference type="RefSeq" id="WP_253969291.1">
    <property type="nucleotide sequence ID" value="NZ_JAMFTH010000009.1"/>
</dbReference>
<keyword evidence="2" id="KW-0472">Membrane</keyword>
<accession>A0A9X2KV33</accession>
<feature type="transmembrane region" description="Helical" evidence="2">
    <location>
        <begin position="21"/>
        <end position="39"/>
    </location>
</feature>
<protein>
    <submittedName>
        <fullName evidence="3">Uncharacterized protein</fullName>
    </submittedName>
</protein>
<organism evidence="3 4">
    <name type="scientific">Gilvimarinus xylanilyticus</name>
    <dbReference type="NCBI Taxonomy" id="2944139"/>
    <lineage>
        <taxon>Bacteria</taxon>
        <taxon>Pseudomonadati</taxon>
        <taxon>Pseudomonadota</taxon>
        <taxon>Gammaproteobacteria</taxon>
        <taxon>Cellvibrionales</taxon>
        <taxon>Cellvibrionaceae</taxon>
        <taxon>Gilvimarinus</taxon>
    </lineage>
</organism>
<keyword evidence="2" id="KW-0812">Transmembrane</keyword>
<gene>
    <name evidence="3" type="ORF">M6D89_16995</name>
</gene>
<dbReference type="EMBL" id="JAMFTH010000009">
    <property type="protein sequence ID" value="MCP8901004.1"/>
    <property type="molecule type" value="Genomic_DNA"/>
</dbReference>
<evidence type="ECO:0000256" key="1">
    <source>
        <dbReference type="SAM" id="MobiDB-lite"/>
    </source>
</evidence>
<dbReference type="Proteomes" id="UP001139319">
    <property type="component" value="Unassembled WGS sequence"/>
</dbReference>
<name>A0A9X2KV33_9GAMM</name>
<comment type="caution">
    <text evidence="3">The sequence shown here is derived from an EMBL/GenBank/DDBJ whole genome shotgun (WGS) entry which is preliminary data.</text>
</comment>